<evidence type="ECO:0000313" key="1">
    <source>
        <dbReference type="EnsemblMetazoa" id="ACHR014449-PB"/>
    </source>
</evidence>
<reference evidence="1" key="2">
    <citation type="submission" date="2020-05" db="UniProtKB">
        <authorList>
            <consortium name="EnsemblMetazoa"/>
        </authorList>
    </citation>
    <scope>IDENTIFICATION</scope>
    <source>
        <strain evidence="1">ACHKN1017</strain>
    </source>
</reference>
<sequence length="100" mass="11701">MAGSLDERRILIQPDHQIVVLELQILLLGIVEELDVNLLRDNLRADKVLLGQAKAHLFEDKFNLLPLIHCTICFYLQLLHDRGRTRNIPIRFSDVRQHLR</sequence>
<dbReference type="EnsemblMetazoa" id="ACHR014449-RB">
    <property type="protein sequence ID" value="ACHR014449-PB"/>
    <property type="gene ID" value="ACHR014449"/>
</dbReference>
<accession>A0A182KJ47</accession>
<proteinExistence type="predicted"/>
<dbReference type="Proteomes" id="UP000075881">
    <property type="component" value="Unassembled WGS sequence"/>
</dbReference>
<protein>
    <submittedName>
        <fullName evidence="1">Uncharacterized protein</fullName>
    </submittedName>
</protein>
<dbReference type="VEuPathDB" id="VectorBase:ACHR014449"/>
<reference evidence="2" key="1">
    <citation type="submission" date="2013-03" db="EMBL/GenBank/DDBJ databases">
        <title>The Genome Sequence of Anopheles christyi ACHKN1017.</title>
        <authorList>
            <consortium name="The Broad Institute Genomics Platform"/>
            <person name="Neafsey D.E."/>
            <person name="Besansky N."/>
            <person name="Walker B."/>
            <person name="Young S.K."/>
            <person name="Zeng Q."/>
            <person name="Gargeya S."/>
            <person name="Fitzgerald M."/>
            <person name="Haas B."/>
            <person name="Abouelleil A."/>
            <person name="Allen A.W."/>
            <person name="Alvarado L."/>
            <person name="Arachchi H.M."/>
            <person name="Berlin A.M."/>
            <person name="Chapman S.B."/>
            <person name="Gainer-Dewar J."/>
            <person name="Goldberg J."/>
            <person name="Griggs A."/>
            <person name="Gujja S."/>
            <person name="Hansen M."/>
            <person name="Howarth C."/>
            <person name="Imamovic A."/>
            <person name="Ireland A."/>
            <person name="Larimer J."/>
            <person name="McCowan C."/>
            <person name="Murphy C."/>
            <person name="Pearson M."/>
            <person name="Poon T.W."/>
            <person name="Priest M."/>
            <person name="Roberts A."/>
            <person name="Saif S."/>
            <person name="Shea T."/>
            <person name="Sisk P."/>
            <person name="Sykes S."/>
            <person name="Wortman J."/>
            <person name="Nusbaum C."/>
            <person name="Birren B."/>
        </authorList>
    </citation>
    <scope>NUCLEOTIDE SEQUENCE [LARGE SCALE GENOMIC DNA]</scope>
    <source>
        <strain evidence="2">ACHKN1017</strain>
    </source>
</reference>
<evidence type="ECO:0000313" key="2">
    <source>
        <dbReference type="Proteomes" id="UP000075881"/>
    </source>
</evidence>
<name>A0A182KJ47_9DIPT</name>
<dbReference type="AlphaFoldDB" id="A0A182KJ47"/>
<keyword evidence="2" id="KW-1185">Reference proteome</keyword>
<organism evidence="1 2">
    <name type="scientific">Anopheles christyi</name>
    <dbReference type="NCBI Taxonomy" id="43041"/>
    <lineage>
        <taxon>Eukaryota</taxon>
        <taxon>Metazoa</taxon>
        <taxon>Ecdysozoa</taxon>
        <taxon>Arthropoda</taxon>
        <taxon>Hexapoda</taxon>
        <taxon>Insecta</taxon>
        <taxon>Pterygota</taxon>
        <taxon>Neoptera</taxon>
        <taxon>Endopterygota</taxon>
        <taxon>Diptera</taxon>
        <taxon>Nematocera</taxon>
        <taxon>Culicoidea</taxon>
        <taxon>Culicidae</taxon>
        <taxon>Anophelinae</taxon>
        <taxon>Anopheles</taxon>
    </lineage>
</organism>